<dbReference type="Proteomes" id="UP000265566">
    <property type="component" value="Chromosome 3"/>
</dbReference>
<protein>
    <submittedName>
        <fullName evidence="3">Putative Late nodulin</fullName>
    </submittedName>
</protein>
<keyword evidence="1" id="KW-0472">Membrane</keyword>
<feature type="transmembrane region" description="Helical" evidence="1">
    <location>
        <begin position="6"/>
        <end position="23"/>
    </location>
</feature>
<dbReference type="Gramene" id="rna16305">
    <property type="protein sequence ID" value="RHN68023.1"/>
    <property type="gene ID" value="gene16305"/>
</dbReference>
<evidence type="ECO:0000313" key="3">
    <source>
        <dbReference type="EMBL" id="RHN68023.1"/>
    </source>
</evidence>
<keyword evidence="1" id="KW-0812">Transmembrane</keyword>
<accession>A0A396IU76</accession>
<feature type="domain" description="Late nodulin" evidence="2">
    <location>
        <begin position="1"/>
        <end position="38"/>
    </location>
</feature>
<reference evidence="3" key="1">
    <citation type="journal article" date="2018" name="Nat. Plants">
        <title>Whole-genome landscape of Medicago truncatula symbiotic genes.</title>
        <authorList>
            <person name="Pecrix Y."/>
            <person name="Gamas P."/>
            <person name="Carrere S."/>
        </authorList>
    </citation>
    <scope>NUCLEOTIDE SEQUENCE</scope>
    <source>
        <tissue evidence="3">Leaves</tissue>
    </source>
</reference>
<dbReference type="InterPro" id="IPR009810">
    <property type="entry name" value="Nodulin_late_dom"/>
</dbReference>
<comment type="caution">
    <text evidence="3">The sequence shown here is derived from an EMBL/GenBank/DDBJ whole genome shotgun (WGS) entry which is preliminary data.</text>
</comment>
<evidence type="ECO:0000256" key="1">
    <source>
        <dbReference type="SAM" id="Phobius"/>
    </source>
</evidence>
<dbReference type="GO" id="GO:0046872">
    <property type="term" value="F:metal ion binding"/>
    <property type="evidence" value="ECO:0007669"/>
    <property type="project" value="InterPro"/>
</dbReference>
<proteinExistence type="predicted"/>
<name>A0A396IU76_MEDTR</name>
<dbReference type="AlphaFoldDB" id="A0A396IU76"/>
<organism evidence="3">
    <name type="scientific">Medicago truncatula</name>
    <name type="common">Barrel medic</name>
    <name type="synonym">Medicago tribuloides</name>
    <dbReference type="NCBI Taxonomy" id="3880"/>
    <lineage>
        <taxon>Eukaryota</taxon>
        <taxon>Viridiplantae</taxon>
        <taxon>Streptophyta</taxon>
        <taxon>Embryophyta</taxon>
        <taxon>Tracheophyta</taxon>
        <taxon>Spermatophyta</taxon>
        <taxon>Magnoliopsida</taxon>
        <taxon>eudicotyledons</taxon>
        <taxon>Gunneridae</taxon>
        <taxon>Pentapetalae</taxon>
        <taxon>rosids</taxon>
        <taxon>fabids</taxon>
        <taxon>Fabales</taxon>
        <taxon>Fabaceae</taxon>
        <taxon>Papilionoideae</taxon>
        <taxon>50 kb inversion clade</taxon>
        <taxon>NPAAA clade</taxon>
        <taxon>Hologalegina</taxon>
        <taxon>IRL clade</taxon>
        <taxon>Trifolieae</taxon>
        <taxon>Medicago</taxon>
    </lineage>
</organism>
<dbReference type="Pfam" id="PF07127">
    <property type="entry name" value="Nodulin_late"/>
    <property type="match status" value="1"/>
</dbReference>
<keyword evidence="1" id="KW-1133">Transmembrane helix</keyword>
<dbReference type="EMBL" id="PSQE01000003">
    <property type="protein sequence ID" value="RHN68023.1"/>
    <property type="molecule type" value="Genomic_DNA"/>
</dbReference>
<gene>
    <name evidence="3" type="ORF">MtrunA17_Chr3g0109231</name>
</gene>
<sequence>MVEIVKFVYVIIIFISLFLGANVEGRIKCKEDSGCQNELYLSLLKSNFNSINKSKSMMP</sequence>
<evidence type="ECO:0000259" key="2">
    <source>
        <dbReference type="Pfam" id="PF07127"/>
    </source>
</evidence>